<organism evidence="1 2">
    <name type="scientific">Cohnella kolymensis</name>
    <dbReference type="NCBI Taxonomy" id="1590652"/>
    <lineage>
        <taxon>Bacteria</taxon>
        <taxon>Bacillati</taxon>
        <taxon>Bacillota</taxon>
        <taxon>Bacilli</taxon>
        <taxon>Bacillales</taxon>
        <taxon>Paenibacillaceae</taxon>
        <taxon>Cohnella</taxon>
    </lineage>
</organism>
<evidence type="ECO:0008006" key="3">
    <source>
        <dbReference type="Google" id="ProtNLM"/>
    </source>
</evidence>
<gene>
    <name evidence="1" type="ORF">SD71_05935</name>
</gene>
<evidence type="ECO:0000313" key="2">
    <source>
        <dbReference type="Proteomes" id="UP000054526"/>
    </source>
</evidence>
<reference evidence="1 2" key="1">
    <citation type="submission" date="2014-12" db="EMBL/GenBank/DDBJ databases">
        <title>Draft genome sequence of Cohnella kolymensis strain B-2846.</title>
        <authorList>
            <person name="Karlyshev A.V."/>
            <person name="Kudryashova E.B."/>
        </authorList>
    </citation>
    <scope>NUCLEOTIDE SEQUENCE [LARGE SCALE GENOMIC DNA]</scope>
    <source>
        <strain evidence="1 2">VKM B-2846</strain>
    </source>
</reference>
<dbReference type="InterPro" id="IPR026838">
    <property type="entry name" value="YheC/D"/>
</dbReference>
<dbReference type="SUPFAM" id="SSF56059">
    <property type="entry name" value="Glutathione synthetase ATP-binding domain-like"/>
    <property type="match status" value="1"/>
</dbReference>
<dbReference type="Pfam" id="PF14398">
    <property type="entry name" value="ATPgrasp_YheCD"/>
    <property type="match status" value="1"/>
</dbReference>
<proteinExistence type="predicted"/>
<protein>
    <recommendedName>
        <fullName evidence="3">ATP-grasp domain-containing protein</fullName>
    </recommendedName>
</protein>
<dbReference type="Proteomes" id="UP000054526">
    <property type="component" value="Unassembled WGS sequence"/>
</dbReference>
<dbReference type="EMBL" id="JXAL01000005">
    <property type="protein sequence ID" value="KIL36795.1"/>
    <property type="molecule type" value="Genomic_DNA"/>
</dbReference>
<name>A0ABR5A6T8_9BACL</name>
<evidence type="ECO:0000313" key="1">
    <source>
        <dbReference type="EMBL" id="KIL36795.1"/>
    </source>
</evidence>
<accession>A0ABR5A6T8</accession>
<keyword evidence="2" id="KW-1185">Reference proteome</keyword>
<comment type="caution">
    <text evidence="1">The sequence shown here is derived from an EMBL/GenBank/DDBJ whole genome shotgun (WGS) entry which is preliminary data.</text>
</comment>
<sequence length="381" mass="42512">MYPVSETTPVLGIAVCERNKTPPFAESRYIRRLMAKAAAMGLDVFPFAPWTWDERSGTVKGWQWNDREQSWQSYVRKLPAVVYDRSWPDNETERHRFRAALYRLTAEKKLTLLNGRLPNKAEVHALLSRDAELSPLLPETEVYQDASTLASWLARHVNGVFLKPVDGSQGRRTLSVTRSSDGTVLLQGRTAHNRSFRLLCPEQPTALERLHKWIGKRTYIMQPTLDLRGLAGEPFDLRALMQKNGRGHWVTTGIAARCGAPGTVTANLHGGGHAAPGNEVLSALFGEAHSADLMQDIQKFGLMMVNRLEQNFGRFAEIGLDFGVDRAGRLWFLEANSKPGRGAMHCAGGEAAAQAETLPLLYARSILLRPPGRVIHEFDHL</sequence>